<evidence type="ECO:0000313" key="3">
    <source>
        <dbReference type="EMBL" id="MBM6939966.1"/>
    </source>
</evidence>
<proteinExistence type="predicted"/>
<dbReference type="Proteomes" id="UP000785625">
    <property type="component" value="Unassembled WGS sequence"/>
</dbReference>
<dbReference type="RefSeq" id="WP_178661626.1">
    <property type="nucleotide sequence ID" value="NZ_JACJKU010000002.1"/>
</dbReference>
<protein>
    <submittedName>
        <fullName evidence="3">DUF5590 domain-containing protein</fullName>
    </submittedName>
</protein>
<dbReference type="Gene3D" id="3.10.450.40">
    <property type="match status" value="2"/>
</dbReference>
<keyword evidence="4" id="KW-1185">Reference proteome</keyword>
<dbReference type="Pfam" id="PF17881">
    <property type="entry name" value="TseB"/>
    <property type="match status" value="1"/>
</dbReference>
<evidence type="ECO:0000313" key="4">
    <source>
        <dbReference type="Proteomes" id="UP000785625"/>
    </source>
</evidence>
<accession>A0ABS2GVQ8</accession>
<dbReference type="InterPro" id="IPR041401">
    <property type="entry name" value="TseB-like_dom"/>
</dbReference>
<keyword evidence="1" id="KW-0812">Transmembrane</keyword>
<sequence length="172" mass="19868">MQSRRDVQRKQNRINGIKIFRRVILTILAVILVLWISFAIANHPRSQARHEAYAMAKKYAHVNNPNGFYVYNREKTYYTVTGKNRHGQQVLVMIPEKGGNISVIKQSKGITSQQALSTVRNKENPRRILRSAPGYFNSKVVWEVTYINKKGALCYDLINFKTGQFVQQIDNL</sequence>
<dbReference type="EMBL" id="JACJKU010000002">
    <property type="protein sequence ID" value="MBM6939966.1"/>
    <property type="molecule type" value="Genomic_DNA"/>
</dbReference>
<reference evidence="3 4" key="1">
    <citation type="journal article" date="2021" name="Sci. Rep.">
        <title>The distribution of antibiotic resistance genes in chicken gut microbiota commensals.</title>
        <authorList>
            <person name="Juricova H."/>
            <person name="Matiasovicova J."/>
            <person name="Kubasova T."/>
            <person name="Cejkova D."/>
            <person name="Rychlik I."/>
        </authorList>
    </citation>
    <scope>NUCLEOTIDE SEQUENCE [LARGE SCALE GENOMIC DNA]</scope>
    <source>
        <strain evidence="3 4">An574</strain>
    </source>
</reference>
<feature type="transmembrane region" description="Helical" evidence="1">
    <location>
        <begin position="20"/>
        <end position="41"/>
    </location>
</feature>
<evidence type="ECO:0000256" key="1">
    <source>
        <dbReference type="SAM" id="Phobius"/>
    </source>
</evidence>
<evidence type="ECO:0000259" key="2">
    <source>
        <dbReference type="Pfam" id="PF17881"/>
    </source>
</evidence>
<comment type="caution">
    <text evidence="3">The sequence shown here is derived from an EMBL/GenBank/DDBJ whole genome shotgun (WGS) entry which is preliminary data.</text>
</comment>
<organism evidence="3 4">
    <name type="scientific">Limosilactobacillus coleohominis</name>
    <dbReference type="NCBI Taxonomy" id="181675"/>
    <lineage>
        <taxon>Bacteria</taxon>
        <taxon>Bacillati</taxon>
        <taxon>Bacillota</taxon>
        <taxon>Bacilli</taxon>
        <taxon>Lactobacillales</taxon>
        <taxon>Lactobacillaceae</taxon>
        <taxon>Limosilactobacillus</taxon>
    </lineage>
</organism>
<keyword evidence="1" id="KW-1133">Transmembrane helix</keyword>
<gene>
    <name evidence="3" type="ORF">H5975_00425</name>
</gene>
<dbReference type="SUPFAM" id="SSF54403">
    <property type="entry name" value="Cystatin/monellin"/>
    <property type="match status" value="2"/>
</dbReference>
<name>A0ABS2GVQ8_9LACO</name>
<feature type="domain" description="Cell wall elongation regulator TseB-like" evidence="2">
    <location>
        <begin position="51"/>
        <end position="95"/>
    </location>
</feature>
<keyword evidence="1" id="KW-0472">Membrane</keyword>
<dbReference type="InterPro" id="IPR046350">
    <property type="entry name" value="Cystatin_sf"/>
</dbReference>